<proteinExistence type="predicted"/>
<dbReference type="AlphaFoldDB" id="A0AA36D6C8"/>
<name>A0AA36D6C8_9BILA</name>
<accession>A0AA36D6C8</accession>
<evidence type="ECO:0008006" key="4">
    <source>
        <dbReference type="Google" id="ProtNLM"/>
    </source>
</evidence>
<keyword evidence="1" id="KW-0732">Signal</keyword>
<gene>
    <name evidence="2" type="ORF">MSPICULIGERA_LOCUS19045</name>
</gene>
<organism evidence="2 3">
    <name type="scientific">Mesorhabditis spiculigera</name>
    <dbReference type="NCBI Taxonomy" id="96644"/>
    <lineage>
        <taxon>Eukaryota</taxon>
        <taxon>Metazoa</taxon>
        <taxon>Ecdysozoa</taxon>
        <taxon>Nematoda</taxon>
        <taxon>Chromadorea</taxon>
        <taxon>Rhabditida</taxon>
        <taxon>Rhabditina</taxon>
        <taxon>Rhabditomorpha</taxon>
        <taxon>Rhabditoidea</taxon>
        <taxon>Rhabditidae</taxon>
        <taxon>Mesorhabditinae</taxon>
        <taxon>Mesorhabditis</taxon>
    </lineage>
</organism>
<protein>
    <recommendedName>
        <fullName evidence="4">MD-2-related lipid-recognition domain-containing protein</fullName>
    </recommendedName>
</protein>
<evidence type="ECO:0000256" key="1">
    <source>
        <dbReference type="SAM" id="SignalP"/>
    </source>
</evidence>
<feature type="non-terminal residue" evidence="2">
    <location>
        <position position="1"/>
    </location>
</feature>
<feature type="chain" id="PRO_5041301165" description="MD-2-related lipid-recognition domain-containing protein" evidence="1">
    <location>
        <begin position="17"/>
        <end position="177"/>
    </location>
</feature>
<comment type="caution">
    <text evidence="2">The sequence shown here is derived from an EMBL/GenBank/DDBJ whole genome shotgun (WGS) entry which is preliminary data.</text>
</comment>
<dbReference type="PANTHER" id="PTHR35573">
    <property type="entry name" value="PROTEIN CBG22129"/>
    <property type="match status" value="1"/>
</dbReference>
<evidence type="ECO:0000313" key="3">
    <source>
        <dbReference type="Proteomes" id="UP001177023"/>
    </source>
</evidence>
<sequence>MRQFVVLFAVISGCLACDAFPNGTDKAFVWWPSCGGPVVYYSAQISDANGKAEYPISLIAPLVITADADNQGHQYEAPNLRAAVNIWSWSNSGFNACKWVSVPTLGLLSDLDACDEGVPCPVKTGRQTLPMTMDFTKFDNIIKLLKDDSPYQLELQLHDKITGDKTCVTAQARCKTK</sequence>
<reference evidence="2" key="1">
    <citation type="submission" date="2023-06" db="EMBL/GenBank/DDBJ databases">
        <authorList>
            <person name="Delattre M."/>
        </authorList>
    </citation>
    <scope>NUCLEOTIDE SEQUENCE</scope>
    <source>
        <strain evidence="2">AF72</strain>
    </source>
</reference>
<feature type="signal peptide" evidence="1">
    <location>
        <begin position="1"/>
        <end position="16"/>
    </location>
</feature>
<evidence type="ECO:0000313" key="2">
    <source>
        <dbReference type="EMBL" id="CAJ0580870.1"/>
    </source>
</evidence>
<dbReference type="EMBL" id="CATQJA010002662">
    <property type="protein sequence ID" value="CAJ0580870.1"/>
    <property type="molecule type" value="Genomic_DNA"/>
</dbReference>
<dbReference type="Proteomes" id="UP001177023">
    <property type="component" value="Unassembled WGS sequence"/>
</dbReference>
<keyword evidence="3" id="KW-1185">Reference proteome</keyword>
<dbReference type="PANTHER" id="PTHR35573:SF1">
    <property type="entry name" value="ML DOMAIN-CONTAINING PROTEIN"/>
    <property type="match status" value="1"/>
</dbReference>